<sequence length="214" mass="24465">MSATCCEMQDNHTIYTPAGTVFLEGPVGKDDLEPLTLDPGLKNFRLPERQKVALQEIAALPEGMVFIARVEKLVAGYVTFHFPEKYSRWSKHPRVLELGAIEVSPDWREFKLARQLLQVAFANPVMEEYIVIAIEFCWHWDLKNTALDIWQYQKMLTRLFGSAGLKKVQTDDPDITEHMANVLMARYGSKVSPADVDLFKQMLFMAQGTFPQCH</sequence>
<dbReference type="GO" id="GO:0019152">
    <property type="term" value="F:acetoin dehydrogenase (NAD+) activity"/>
    <property type="evidence" value="ECO:0007669"/>
    <property type="project" value="InterPro"/>
</dbReference>
<dbReference type="OrthoDB" id="5416633at2"/>
<dbReference type="PIRSF" id="PIRSF021278">
    <property type="entry name" value="AcuA"/>
    <property type="match status" value="1"/>
</dbReference>
<evidence type="ECO:0000313" key="2">
    <source>
        <dbReference type="EMBL" id="OAT81766.1"/>
    </source>
</evidence>
<keyword evidence="3" id="KW-1185">Reference proteome</keyword>
<dbReference type="RefSeq" id="WP_066668233.1">
    <property type="nucleotide sequence ID" value="NZ_LYVF01000158.1"/>
</dbReference>
<dbReference type="InterPro" id="IPR000182">
    <property type="entry name" value="GNAT_dom"/>
</dbReference>
<comment type="caution">
    <text evidence="2">The sequence shown here is derived from an EMBL/GenBank/DDBJ whole genome shotgun (WGS) entry which is preliminary data.</text>
</comment>
<dbReference type="GO" id="GO:0016747">
    <property type="term" value="F:acyltransferase activity, transferring groups other than amino-acyl groups"/>
    <property type="evidence" value="ECO:0007669"/>
    <property type="project" value="InterPro"/>
</dbReference>
<evidence type="ECO:0000259" key="1">
    <source>
        <dbReference type="Pfam" id="PF00583"/>
    </source>
</evidence>
<dbReference type="Proteomes" id="UP000078532">
    <property type="component" value="Unassembled WGS sequence"/>
</dbReference>
<organism evidence="2 3">
    <name type="scientific">Desulfotomaculum copahuensis</name>
    <dbReference type="NCBI Taxonomy" id="1838280"/>
    <lineage>
        <taxon>Bacteria</taxon>
        <taxon>Bacillati</taxon>
        <taxon>Bacillota</taxon>
        <taxon>Clostridia</taxon>
        <taxon>Eubacteriales</taxon>
        <taxon>Desulfotomaculaceae</taxon>
        <taxon>Desulfotomaculum</taxon>
    </lineage>
</organism>
<dbReference type="InterPro" id="IPR024699">
    <property type="entry name" value="AcuA"/>
</dbReference>
<evidence type="ECO:0000313" key="3">
    <source>
        <dbReference type="Proteomes" id="UP000078532"/>
    </source>
</evidence>
<proteinExistence type="predicted"/>
<dbReference type="Gene3D" id="3.40.630.30">
    <property type="match status" value="1"/>
</dbReference>
<dbReference type="Pfam" id="PF00583">
    <property type="entry name" value="Acetyltransf_1"/>
    <property type="match status" value="1"/>
</dbReference>
<dbReference type="InterPro" id="IPR016181">
    <property type="entry name" value="Acyl_CoA_acyltransferase"/>
</dbReference>
<dbReference type="EMBL" id="LYVF01000158">
    <property type="protein sequence ID" value="OAT81766.1"/>
    <property type="molecule type" value="Genomic_DNA"/>
</dbReference>
<reference evidence="2 3" key="1">
    <citation type="submission" date="2016-04" db="EMBL/GenBank/DDBJ databases">
        <authorList>
            <person name="Evans L.H."/>
            <person name="Alamgir A."/>
            <person name="Owens N."/>
            <person name="Weber N.D."/>
            <person name="Virtaneva K."/>
            <person name="Barbian K."/>
            <person name="Babar A."/>
            <person name="Rosenke K."/>
        </authorList>
    </citation>
    <scope>NUCLEOTIDE SEQUENCE [LARGE SCALE GENOMIC DNA]</scope>
    <source>
        <strain evidence="2 3">LMa1</strain>
    </source>
</reference>
<dbReference type="AlphaFoldDB" id="A0A1B7LEV3"/>
<name>A0A1B7LEV3_9FIRM</name>
<dbReference type="SUPFAM" id="SSF55729">
    <property type="entry name" value="Acyl-CoA N-acyltransferases (Nat)"/>
    <property type="match status" value="1"/>
</dbReference>
<dbReference type="STRING" id="1838280.A6M21_10225"/>
<dbReference type="CDD" id="cd04301">
    <property type="entry name" value="NAT_SF"/>
    <property type="match status" value="1"/>
</dbReference>
<feature type="domain" description="N-acetyltransferase" evidence="1">
    <location>
        <begin position="54"/>
        <end position="120"/>
    </location>
</feature>
<protein>
    <submittedName>
        <fullName evidence="2">Acetoin dehydrogenase</fullName>
    </submittedName>
</protein>
<accession>A0A1B7LEV3</accession>
<dbReference type="GO" id="GO:0045150">
    <property type="term" value="P:acetoin catabolic process"/>
    <property type="evidence" value="ECO:0007669"/>
    <property type="project" value="InterPro"/>
</dbReference>
<gene>
    <name evidence="2" type="ORF">A6M21_10225</name>
</gene>